<proteinExistence type="predicted"/>
<gene>
    <name evidence="1" type="ORF">SMN809_LOCUS48234</name>
</gene>
<name>A0A8S3BXL5_9BILA</name>
<evidence type="ECO:0000313" key="1">
    <source>
        <dbReference type="EMBL" id="CAF4825522.1"/>
    </source>
</evidence>
<feature type="non-terminal residue" evidence="1">
    <location>
        <position position="1"/>
    </location>
</feature>
<dbReference type="AlphaFoldDB" id="A0A8S3BXL5"/>
<comment type="caution">
    <text evidence="1">The sequence shown here is derived from an EMBL/GenBank/DDBJ whole genome shotgun (WGS) entry which is preliminary data.</text>
</comment>
<protein>
    <submittedName>
        <fullName evidence="1">Uncharacterized protein</fullName>
    </submittedName>
</protein>
<sequence>MASPALSTSSQSSGRVITLLNHEVIQIPIDLEREILIKHNFDELGLVLDASVDDGVNG</sequence>
<organism evidence="1 2">
    <name type="scientific">Rotaria magnacalcarata</name>
    <dbReference type="NCBI Taxonomy" id="392030"/>
    <lineage>
        <taxon>Eukaryota</taxon>
        <taxon>Metazoa</taxon>
        <taxon>Spiralia</taxon>
        <taxon>Gnathifera</taxon>
        <taxon>Rotifera</taxon>
        <taxon>Eurotatoria</taxon>
        <taxon>Bdelloidea</taxon>
        <taxon>Philodinida</taxon>
        <taxon>Philodinidae</taxon>
        <taxon>Rotaria</taxon>
    </lineage>
</organism>
<dbReference type="Proteomes" id="UP000676336">
    <property type="component" value="Unassembled WGS sequence"/>
</dbReference>
<reference evidence="1" key="1">
    <citation type="submission" date="2021-02" db="EMBL/GenBank/DDBJ databases">
        <authorList>
            <person name="Nowell W R."/>
        </authorList>
    </citation>
    <scope>NUCLEOTIDE SEQUENCE</scope>
</reference>
<evidence type="ECO:0000313" key="2">
    <source>
        <dbReference type="Proteomes" id="UP000676336"/>
    </source>
</evidence>
<accession>A0A8S3BXL5</accession>
<dbReference type="EMBL" id="CAJOBI010154539">
    <property type="protein sequence ID" value="CAF4825522.1"/>
    <property type="molecule type" value="Genomic_DNA"/>
</dbReference>